<evidence type="ECO:0000256" key="7">
    <source>
        <dbReference type="ARBA" id="ARBA00022840"/>
    </source>
</evidence>
<evidence type="ECO:0000256" key="6">
    <source>
        <dbReference type="ARBA" id="ARBA00022741"/>
    </source>
</evidence>
<feature type="coiled-coil region" evidence="13">
    <location>
        <begin position="75"/>
        <end position="126"/>
    </location>
</feature>
<gene>
    <name evidence="12" type="primary">serS</name>
    <name evidence="15" type="ORF">HMPREF1871_00112</name>
</gene>
<evidence type="ECO:0000313" key="15">
    <source>
        <dbReference type="EMBL" id="KXB58869.1"/>
    </source>
</evidence>
<dbReference type="InterPro" id="IPR015866">
    <property type="entry name" value="Ser-tRNA-synth_1_N"/>
</dbReference>
<protein>
    <recommendedName>
        <fullName evidence="12">Serine--tRNA ligase</fullName>
        <ecNumber evidence="12">6.1.1.11</ecNumber>
    </recommendedName>
    <alternativeName>
        <fullName evidence="12">Seryl-tRNA synthetase</fullName>
        <shortName evidence="12">SerRS</shortName>
    </alternativeName>
    <alternativeName>
        <fullName evidence="12">Seryl-tRNA(Ser/Sec) synthetase</fullName>
    </alternativeName>
</protein>
<dbReference type="InterPro" id="IPR002314">
    <property type="entry name" value="aa-tRNA-synt_IIb"/>
</dbReference>
<dbReference type="PANTHER" id="PTHR43697">
    <property type="entry name" value="SERYL-TRNA SYNTHETASE"/>
    <property type="match status" value="1"/>
</dbReference>
<dbReference type="SUPFAM" id="SSF46589">
    <property type="entry name" value="tRNA-binding arm"/>
    <property type="match status" value="1"/>
</dbReference>
<feature type="binding site" evidence="12">
    <location>
        <begin position="379"/>
        <end position="382"/>
    </location>
    <ligand>
        <name>ATP</name>
        <dbReference type="ChEBI" id="CHEBI:30616"/>
    </ligand>
</feature>
<dbReference type="PROSITE" id="PS50862">
    <property type="entry name" value="AA_TRNA_LIGASE_II"/>
    <property type="match status" value="1"/>
</dbReference>
<evidence type="ECO:0000259" key="14">
    <source>
        <dbReference type="PROSITE" id="PS50862"/>
    </source>
</evidence>
<dbReference type="InterPro" id="IPR033729">
    <property type="entry name" value="SerRS_core"/>
</dbReference>
<keyword evidence="9 12" id="KW-0030">Aminoacyl-tRNA synthetase</keyword>
<evidence type="ECO:0000256" key="3">
    <source>
        <dbReference type="ARBA" id="ARBA00010728"/>
    </source>
</evidence>
<keyword evidence="6 12" id="KW-0547">Nucleotide-binding</keyword>
<dbReference type="PIRSF" id="PIRSF001529">
    <property type="entry name" value="Ser-tRNA-synth_IIa"/>
    <property type="match status" value="1"/>
</dbReference>
<dbReference type="EC" id="6.1.1.11" evidence="12"/>
<comment type="caution">
    <text evidence="15">The sequence shown here is derived from an EMBL/GenBank/DDBJ whole genome shotgun (WGS) entry which is preliminary data.</text>
</comment>
<feature type="binding site" evidence="12">
    <location>
        <begin position="292"/>
        <end position="294"/>
    </location>
    <ligand>
        <name>ATP</name>
        <dbReference type="ChEBI" id="CHEBI:30616"/>
    </ligand>
</feature>
<keyword evidence="16" id="KW-1185">Reference proteome</keyword>
<organism evidence="15 16">
    <name type="scientific">Gemelliphila asaccharolytica</name>
    <dbReference type="NCBI Taxonomy" id="502393"/>
    <lineage>
        <taxon>Bacteria</taxon>
        <taxon>Bacillati</taxon>
        <taxon>Bacillota</taxon>
        <taxon>Bacilli</taxon>
        <taxon>Bacillales</taxon>
        <taxon>Gemellaceae</taxon>
        <taxon>Gemelliphila</taxon>
    </lineage>
</organism>
<evidence type="ECO:0000256" key="12">
    <source>
        <dbReference type="HAMAP-Rule" id="MF_00176"/>
    </source>
</evidence>
<accession>A0ABR5TN97</accession>
<proteinExistence type="inferred from homology"/>
<evidence type="ECO:0000256" key="8">
    <source>
        <dbReference type="ARBA" id="ARBA00022917"/>
    </source>
</evidence>
<feature type="binding site" evidence="12">
    <location>
        <position position="415"/>
    </location>
    <ligand>
        <name>L-serine</name>
        <dbReference type="ChEBI" id="CHEBI:33384"/>
    </ligand>
</feature>
<dbReference type="PANTHER" id="PTHR43697:SF1">
    <property type="entry name" value="SERINE--TRNA LIGASE"/>
    <property type="match status" value="1"/>
</dbReference>
<evidence type="ECO:0000256" key="4">
    <source>
        <dbReference type="ARBA" id="ARBA00022490"/>
    </source>
</evidence>
<comment type="subcellular location">
    <subcellularLocation>
        <location evidence="1 12">Cytoplasm</location>
    </subcellularLocation>
</comment>
<keyword evidence="4 12" id="KW-0963">Cytoplasm</keyword>
<name>A0ABR5TN97_9BACL</name>
<dbReference type="Pfam" id="PF02403">
    <property type="entry name" value="Seryl_tRNA_N"/>
    <property type="match status" value="1"/>
</dbReference>
<evidence type="ECO:0000313" key="16">
    <source>
        <dbReference type="Proteomes" id="UP000070467"/>
    </source>
</evidence>
<dbReference type="Gene3D" id="3.30.930.10">
    <property type="entry name" value="Bira Bifunctional Protein, Domain 2"/>
    <property type="match status" value="1"/>
</dbReference>
<evidence type="ECO:0000256" key="10">
    <source>
        <dbReference type="ARBA" id="ARBA00047929"/>
    </source>
</evidence>
<dbReference type="SUPFAM" id="SSF55681">
    <property type="entry name" value="Class II aaRS and biotin synthetases"/>
    <property type="match status" value="1"/>
</dbReference>
<dbReference type="PRINTS" id="PR00981">
    <property type="entry name" value="TRNASYNTHSER"/>
</dbReference>
<comment type="subunit">
    <text evidence="12">Homodimer. The tRNA molecule binds across the dimer.</text>
</comment>
<comment type="pathway">
    <text evidence="2 12">Aminoacyl-tRNA biosynthesis; selenocysteinyl-tRNA(Sec) biosynthesis; L-seryl-tRNA(Sec) from L-serine and tRNA(Sec): step 1/1.</text>
</comment>
<feature type="domain" description="Aminoacyl-transfer RNA synthetases class-II family profile" evidence="14">
    <location>
        <begin position="203"/>
        <end position="440"/>
    </location>
</feature>
<comment type="catalytic activity">
    <reaction evidence="10 12">
        <text>tRNA(Sec) + L-serine + ATP = L-seryl-tRNA(Sec) + AMP + diphosphate + H(+)</text>
        <dbReference type="Rhea" id="RHEA:42580"/>
        <dbReference type="Rhea" id="RHEA-COMP:9742"/>
        <dbReference type="Rhea" id="RHEA-COMP:10128"/>
        <dbReference type="ChEBI" id="CHEBI:15378"/>
        <dbReference type="ChEBI" id="CHEBI:30616"/>
        <dbReference type="ChEBI" id="CHEBI:33019"/>
        <dbReference type="ChEBI" id="CHEBI:33384"/>
        <dbReference type="ChEBI" id="CHEBI:78442"/>
        <dbReference type="ChEBI" id="CHEBI:78533"/>
        <dbReference type="ChEBI" id="CHEBI:456215"/>
        <dbReference type="EC" id="6.1.1.11"/>
    </reaction>
</comment>
<evidence type="ECO:0000256" key="13">
    <source>
        <dbReference type="SAM" id="Coils"/>
    </source>
</evidence>
<dbReference type="NCBIfam" id="TIGR00414">
    <property type="entry name" value="serS"/>
    <property type="match status" value="1"/>
</dbReference>
<dbReference type="InterPro" id="IPR045864">
    <property type="entry name" value="aa-tRNA-synth_II/BPL/LPL"/>
</dbReference>
<dbReference type="EMBL" id="LSDB01000003">
    <property type="protein sequence ID" value="KXB58869.1"/>
    <property type="molecule type" value="Genomic_DNA"/>
</dbReference>
<comment type="function">
    <text evidence="12">Catalyzes the attachment of serine to tRNA(Ser). Is also able to aminoacylate tRNA(Sec) with serine, to form the misacylated tRNA L-seryl-tRNA(Sec), which will be further converted into selenocysteinyl-tRNA(Sec).</text>
</comment>
<dbReference type="Pfam" id="PF00587">
    <property type="entry name" value="tRNA-synt_2b"/>
    <property type="match status" value="1"/>
</dbReference>
<dbReference type="HAMAP" id="MF_00176">
    <property type="entry name" value="Ser_tRNA_synth_type1"/>
    <property type="match status" value="1"/>
</dbReference>
<dbReference type="GO" id="GO:0016874">
    <property type="term" value="F:ligase activity"/>
    <property type="evidence" value="ECO:0007669"/>
    <property type="project" value="UniProtKB-KW"/>
</dbReference>
<evidence type="ECO:0000256" key="1">
    <source>
        <dbReference type="ARBA" id="ARBA00004496"/>
    </source>
</evidence>
<dbReference type="InterPro" id="IPR010978">
    <property type="entry name" value="tRNA-bd_arm"/>
</dbReference>
<keyword evidence="13" id="KW-0175">Coiled coil</keyword>
<dbReference type="InterPro" id="IPR002317">
    <property type="entry name" value="Ser-tRNA-ligase_type_1"/>
</dbReference>
<evidence type="ECO:0000256" key="11">
    <source>
        <dbReference type="ARBA" id="ARBA00048823"/>
    </source>
</evidence>
<dbReference type="Proteomes" id="UP000070467">
    <property type="component" value="Unassembled WGS sequence"/>
</dbReference>
<evidence type="ECO:0000256" key="5">
    <source>
        <dbReference type="ARBA" id="ARBA00022598"/>
    </source>
</evidence>
<feature type="binding site" evidence="12">
    <location>
        <begin position="261"/>
        <end position="263"/>
    </location>
    <ligand>
        <name>L-serine</name>
        <dbReference type="ChEBI" id="CHEBI:33384"/>
    </ligand>
</feature>
<dbReference type="InterPro" id="IPR042103">
    <property type="entry name" value="SerRS_1_N_sf"/>
</dbReference>
<feature type="binding site" evidence="12">
    <location>
        <position position="315"/>
    </location>
    <ligand>
        <name>L-serine</name>
        <dbReference type="ChEBI" id="CHEBI:33384"/>
    </ligand>
</feature>
<evidence type="ECO:0000256" key="9">
    <source>
        <dbReference type="ARBA" id="ARBA00023146"/>
    </source>
</evidence>
<keyword evidence="7 12" id="KW-0067">ATP-binding</keyword>
<reference evidence="15 16" key="1">
    <citation type="submission" date="2016-01" db="EMBL/GenBank/DDBJ databases">
        <authorList>
            <person name="Mitreva M."/>
            <person name="Pepin K.H."/>
            <person name="Mihindukulasuriya K.A."/>
            <person name="Fulton R."/>
            <person name="Fronick C."/>
            <person name="O'Laughlin M."/>
            <person name="Miner T."/>
            <person name="Herter B."/>
            <person name="Rosa B.A."/>
            <person name="Cordes M."/>
            <person name="Tomlinson C."/>
            <person name="Wollam A."/>
            <person name="Palsikar V.B."/>
            <person name="Mardis E.R."/>
            <person name="Wilson R.K."/>
        </authorList>
    </citation>
    <scope>NUCLEOTIDE SEQUENCE [LARGE SCALE GENOMIC DNA]</scope>
    <source>
        <strain evidence="15 16">KA00071</strain>
    </source>
</reference>
<keyword evidence="8 12" id="KW-0648">Protein biosynthesis</keyword>
<comment type="caution">
    <text evidence="12">Lacks conserved residue(s) required for the propagation of feature annotation.</text>
</comment>
<comment type="domain">
    <text evidence="12">Consists of two distinct domains, a catalytic core and a N-terminal extension that is involved in tRNA binding.</text>
</comment>
<dbReference type="Gene3D" id="1.10.287.40">
    <property type="entry name" value="Serine-tRNA synthetase, tRNA binding domain"/>
    <property type="match status" value="1"/>
</dbReference>
<evidence type="ECO:0000256" key="2">
    <source>
        <dbReference type="ARBA" id="ARBA00005045"/>
    </source>
</evidence>
<keyword evidence="5 12" id="KW-0436">Ligase</keyword>
<dbReference type="InterPro" id="IPR006195">
    <property type="entry name" value="aa-tRNA-synth_II"/>
</dbReference>
<comment type="catalytic activity">
    <reaction evidence="11 12">
        <text>tRNA(Ser) + L-serine + ATP = L-seryl-tRNA(Ser) + AMP + diphosphate + H(+)</text>
        <dbReference type="Rhea" id="RHEA:12292"/>
        <dbReference type="Rhea" id="RHEA-COMP:9669"/>
        <dbReference type="Rhea" id="RHEA-COMP:9703"/>
        <dbReference type="ChEBI" id="CHEBI:15378"/>
        <dbReference type="ChEBI" id="CHEBI:30616"/>
        <dbReference type="ChEBI" id="CHEBI:33019"/>
        <dbReference type="ChEBI" id="CHEBI:33384"/>
        <dbReference type="ChEBI" id="CHEBI:78442"/>
        <dbReference type="ChEBI" id="CHEBI:78533"/>
        <dbReference type="ChEBI" id="CHEBI:456215"/>
        <dbReference type="EC" id="6.1.1.11"/>
    </reaction>
</comment>
<comment type="similarity">
    <text evidence="3 12">Belongs to the class-II aminoacyl-tRNA synthetase family. Type-1 seryl-tRNA synthetase subfamily.</text>
</comment>
<dbReference type="CDD" id="cd00770">
    <property type="entry name" value="SerRS_core"/>
    <property type="match status" value="1"/>
</dbReference>
<sequence length="456" mass="52450">MLKFGWNHELLSSLTLIVRGFFLLFKEDIIMLNIKLIRLQPDMVKEKISKRGDDTTVVDTILELDKKRRAILVKVEDLKALRNKKSEEIGILKRKKADATERIKEMKKVSDEITTLDLEVKKIDEKLHDIVCRIPNLVSDETPSGEDESENIEVRRIGKIKETSFKKKPHWDLVEELDIVDFERAAKVTGSRFLFYKNAGALLERALINFMIDTHVLEHGYQEMMVPQVVNRNSLYGTGQFPKFLEDVYTVEQEGFTLIPTAEVPLTNYHANEILDEDELPKGLTAFSVCFRSEAGSAGRDTRGLIRLHQFDKVEMVRFSKPEDSYEQLELMTSHAENILKKLKLPYRVITLCTGDTGFSSAKTYDLEVWLPSYNAYKEISSCSNCTDFQARRANIKFRRKDTGKIEYVHTLNGSGLAIGRTVAAIIENYQNEDGSIEIPEVLRPYMRNMKKIEKI</sequence>